<dbReference type="Pfam" id="PF12729">
    <property type="entry name" value="4HB_MCP_1"/>
    <property type="match status" value="1"/>
</dbReference>
<evidence type="ECO:0000256" key="2">
    <source>
        <dbReference type="ARBA" id="ARBA00004370"/>
    </source>
</evidence>
<dbReference type="Proteomes" id="UP000290218">
    <property type="component" value="Unassembled WGS sequence"/>
</dbReference>
<dbReference type="SUPFAM" id="SSF55874">
    <property type="entry name" value="ATPase domain of HSP90 chaperone/DNA topoisomerase II/histidine kinase"/>
    <property type="match status" value="1"/>
</dbReference>
<keyword evidence="8" id="KW-0472">Membrane</keyword>
<evidence type="ECO:0000259" key="11">
    <source>
        <dbReference type="PROSITE" id="PS50885"/>
    </source>
</evidence>
<evidence type="ECO:0000313" key="12">
    <source>
        <dbReference type="EMBL" id="RXK54844.1"/>
    </source>
</evidence>
<dbReference type="Pfam" id="PF08447">
    <property type="entry name" value="PAS_3"/>
    <property type="match status" value="1"/>
</dbReference>
<evidence type="ECO:0000313" key="13">
    <source>
        <dbReference type="Proteomes" id="UP000290218"/>
    </source>
</evidence>
<dbReference type="InterPro" id="IPR035965">
    <property type="entry name" value="PAS-like_dom_sf"/>
</dbReference>
<comment type="subcellular location">
    <subcellularLocation>
        <location evidence="2">Membrane</location>
    </subcellularLocation>
</comment>
<dbReference type="InterPro" id="IPR036890">
    <property type="entry name" value="HATPase_C_sf"/>
</dbReference>
<dbReference type="InterPro" id="IPR036097">
    <property type="entry name" value="HisK_dim/P_sf"/>
</dbReference>
<dbReference type="PRINTS" id="PR00344">
    <property type="entry name" value="BCTRLSENSOR"/>
</dbReference>
<evidence type="ECO:0000256" key="6">
    <source>
        <dbReference type="ARBA" id="ARBA00022777"/>
    </source>
</evidence>
<dbReference type="InterPro" id="IPR013655">
    <property type="entry name" value="PAS_fold_3"/>
</dbReference>
<dbReference type="InterPro" id="IPR003661">
    <property type="entry name" value="HisK_dim/P_dom"/>
</dbReference>
<keyword evidence="8" id="KW-0812">Transmembrane</keyword>
<feature type="region of interest" description="Disordered" evidence="7">
    <location>
        <begin position="84"/>
        <end position="103"/>
    </location>
</feature>
<dbReference type="OrthoDB" id="176396at2"/>
<evidence type="ECO:0000256" key="7">
    <source>
        <dbReference type="SAM" id="MobiDB-lite"/>
    </source>
</evidence>
<reference evidence="12 13" key="1">
    <citation type="submission" date="2019-01" db="EMBL/GenBank/DDBJ databases">
        <title>Lacunisphaera sp. strain TWA-58.</title>
        <authorList>
            <person name="Chen W.-M."/>
        </authorList>
    </citation>
    <scope>NUCLEOTIDE SEQUENCE [LARGE SCALE GENOMIC DNA]</scope>
    <source>
        <strain evidence="12 13">TWA-58</strain>
    </source>
</reference>
<dbReference type="Gene3D" id="3.30.565.10">
    <property type="entry name" value="Histidine kinase-like ATPase, C-terminal domain"/>
    <property type="match status" value="1"/>
</dbReference>
<dbReference type="CDD" id="cd06225">
    <property type="entry name" value="HAMP"/>
    <property type="match status" value="1"/>
</dbReference>
<dbReference type="Pfam" id="PF00672">
    <property type="entry name" value="HAMP"/>
    <property type="match status" value="1"/>
</dbReference>
<proteinExistence type="predicted"/>
<dbReference type="SUPFAM" id="SSF47384">
    <property type="entry name" value="Homodimeric domain of signal transducing histidine kinase"/>
    <property type="match status" value="1"/>
</dbReference>
<feature type="transmembrane region" description="Helical" evidence="8">
    <location>
        <begin position="7"/>
        <end position="27"/>
    </location>
</feature>
<dbReference type="Pfam" id="PF02518">
    <property type="entry name" value="HATPase_c"/>
    <property type="match status" value="1"/>
</dbReference>
<keyword evidence="4" id="KW-0597">Phosphoprotein</keyword>
<keyword evidence="8" id="KW-1133">Transmembrane helix</keyword>
<dbReference type="SUPFAM" id="SSF158472">
    <property type="entry name" value="HAMP domain-like"/>
    <property type="match status" value="1"/>
</dbReference>
<dbReference type="Gene3D" id="6.10.340.10">
    <property type="match status" value="1"/>
</dbReference>
<keyword evidence="6" id="KW-0418">Kinase</keyword>
<protein>
    <recommendedName>
        <fullName evidence="3">histidine kinase</fullName>
        <ecNumber evidence="3">2.7.13.3</ecNumber>
    </recommendedName>
</protein>
<dbReference type="EC" id="2.7.13.3" evidence="3"/>
<sequence>MKLQTKLLAGFAVVSGITLLAAGIGYWQTRKLSAALYEVGTVRLPGSRALAALFEAKTALDASKRELMRGQTLLRIEHELAAGRAPDSPASLGPRTDPEAPDEPMDWREVLAEEIRRQERSWERADKAWREYSVLPKTPVEAEQWQAFTVTWADWRTSYEKVMRLLAQAAATGERVHLAAAHEENQQHLFTLSRDSRTLLLALVDLNEQIAAETKEASIASRHDAAMMQRFMLVSAGISVAAAFGAGLLLCRMISQSLRPMVEAFTRIAAGDRDIRVPVLSRDEIGAMAGAMNGMVTSLSATESARKHASDRLSETADRLELALQTSRLGVWRRNLRTDESEWDRRMFDLFGLPPAAAGPDRPTILGMIAPEDRSAAAAYWSQIPKSDVAYHFRLRIIRADGQRRHLEINARVQDVPGEPGVWLIGVVADITDIVEAAAESARLRERLAQAKNMEALGARAASVAHDFNNLLTSIKGFIDLAALSLEEKHESADLLRRAQAGARSARDLVQRLLRQARNAGDVPHVVLDPVCVAQEALALAAAGLPVHISHRLKVTGALPTIRGDAGSLQRVLLNLCTNAAHAIGSKPGLVQVTLSLETLAADLAGQPGCKAGRYVCVAISDDGCGMDAATMQRIFEAYYTTKPAGQGTGLGLAIVSDIIAEHQGGLTVESRPGAGSTFRVYLPGHAGSPV</sequence>
<dbReference type="InterPro" id="IPR003594">
    <property type="entry name" value="HATPase_dom"/>
</dbReference>
<accession>A0A4Q1C7F8</accession>
<dbReference type="InterPro" id="IPR005467">
    <property type="entry name" value="His_kinase_dom"/>
</dbReference>
<dbReference type="Pfam" id="PF00512">
    <property type="entry name" value="HisKA"/>
    <property type="match status" value="1"/>
</dbReference>
<keyword evidence="5" id="KW-0808">Transferase</keyword>
<dbReference type="SMART" id="SM00387">
    <property type="entry name" value="HATPase_c"/>
    <property type="match status" value="1"/>
</dbReference>
<dbReference type="PROSITE" id="PS50113">
    <property type="entry name" value="PAC"/>
    <property type="match status" value="1"/>
</dbReference>
<dbReference type="GO" id="GO:0016020">
    <property type="term" value="C:membrane"/>
    <property type="evidence" value="ECO:0007669"/>
    <property type="project" value="UniProtKB-SubCell"/>
</dbReference>
<dbReference type="CDD" id="cd00130">
    <property type="entry name" value="PAS"/>
    <property type="match status" value="1"/>
</dbReference>
<dbReference type="InterPro" id="IPR024478">
    <property type="entry name" value="HlyB_4HB_MCP"/>
</dbReference>
<feature type="domain" description="Histidine kinase" evidence="9">
    <location>
        <begin position="463"/>
        <end position="687"/>
    </location>
</feature>
<dbReference type="InterPro" id="IPR003660">
    <property type="entry name" value="HAMP_dom"/>
</dbReference>
<evidence type="ECO:0000259" key="10">
    <source>
        <dbReference type="PROSITE" id="PS50113"/>
    </source>
</evidence>
<evidence type="ECO:0000256" key="3">
    <source>
        <dbReference type="ARBA" id="ARBA00012438"/>
    </source>
</evidence>
<organism evidence="12 13">
    <name type="scientific">Oleiharenicola lentus</name>
    <dbReference type="NCBI Taxonomy" id="2508720"/>
    <lineage>
        <taxon>Bacteria</taxon>
        <taxon>Pseudomonadati</taxon>
        <taxon>Verrucomicrobiota</taxon>
        <taxon>Opitutia</taxon>
        <taxon>Opitutales</taxon>
        <taxon>Opitutaceae</taxon>
        <taxon>Oleiharenicola</taxon>
    </lineage>
</organism>
<dbReference type="PANTHER" id="PTHR43065">
    <property type="entry name" value="SENSOR HISTIDINE KINASE"/>
    <property type="match status" value="1"/>
</dbReference>
<dbReference type="InterPro" id="IPR000014">
    <property type="entry name" value="PAS"/>
</dbReference>
<name>A0A4Q1C7F8_9BACT</name>
<comment type="catalytic activity">
    <reaction evidence="1">
        <text>ATP + protein L-histidine = ADP + protein N-phospho-L-histidine.</text>
        <dbReference type="EC" id="2.7.13.3"/>
    </reaction>
</comment>
<dbReference type="Gene3D" id="3.30.450.20">
    <property type="entry name" value="PAS domain"/>
    <property type="match status" value="1"/>
</dbReference>
<dbReference type="AlphaFoldDB" id="A0A4Q1C7F8"/>
<dbReference type="CDD" id="cd00082">
    <property type="entry name" value="HisKA"/>
    <property type="match status" value="1"/>
</dbReference>
<evidence type="ECO:0000256" key="1">
    <source>
        <dbReference type="ARBA" id="ARBA00000085"/>
    </source>
</evidence>
<dbReference type="RefSeq" id="WP_129046208.1">
    <property type="nucleotide sequence ID" value="NZ_SDHX01000001.1"/>
</dbReference>
<dbReference type="PANTHER" id="PTHR43065:SF42">
    <property type="entry name" value="TWO-COMPONENT SENSOR PPRA"/>
    <property type="match status" value="1"/>
</dbReference>
<dbReference type="SUPFAM" id="SSF55785">
    <property type="entry name" value="PYP-like sensor domain (PAS domain)"/>
    <property type="match status" value="1"/>
</dbReference>
<keyword evidence="13" id="KW-1185">Reference proteome</keyword>
<dbReference type="Gene3D" id="1.10.287.130">
    <property type="match status" value="1"/>
</dbReference>
<dbReference type="PROSITE" id="PS50885">
    <property type="entry name" value="HAMP"/>
    <property type="match status" value="1"/>
</dbReference>
<evidence type="ECO:0000256" key="4">
    <source>
        <dbReference type="ARBA" id="ARBA00022553"/>
    </source>
</evidence>
<dbReference type="PROSITE" id="PS50109">
    <property type="entry name" value="HIS_KIN"/>
    <property type="match status" value="1"/>
</dbReference>
<evidence type="ECO:0000256" key="5">
    <source>
        <dbReference type="ARBA" id="ARBA00022679"/>
    </source>
</evidence>
<dbReference type="SMART" id="SM00304">
    <property type="entry name" value="HAMP"/>
    <property type="match status" value="1"/>
</dbReference>
<dbReference type="GO" id="GO:0000155">
    <property type="term" value="F:phosphorelay sensor kinase activity"/>
    <property type="evidence" value="ECO:0007669"/>
    <property type="project" value="InterPro"/>
</dbReference>
<comment type="caution">
    <text evidence="12">The sequence shown here is derived from an EMBL/GenBank/DDBJ whole genome shotgun (WGS) entry which is preliminary data.</text>
</comment>
<feature type="domain" description="HAMP" evidence="11">
    <location>
        <begin position="252"/>
        <end position="304"/>
    </location>
</feature>
<dbReference type="EMBL" id="SDHX01000001">
    <property type="protein sequence ID" value="RXK54844.1"/>
    <property type="molecule type" value="Genomic_DNA"/>
</dbReference>
<dbReference type="InterPro" id="IPR004358">
    <property type="entry name" value="Sig_transdc_His_kin-like_C"/>
</dbReference>
<dbReference type="SMART" id="SM00388">
    <property type="entry name" value="HisKA"/>
    <property type="match status" value="1"/>
</dbReference>
<feature type="domain" description="PAC" evidence="10">
    <location>
        <begin position="391"/>
        <end position="443"/>
    </location>
</feature>
<evidence type="ECO:0000259" key="9">
    <source>
        <dbReference type="PROSITE" id="PS50109"/>
    </source>
</evidence>
<dbReference type="InterPro" id="IPR000700">
    <property type="entry name" value="PAS-assoc_C"/>
</dbReference>
<evidence type="ECO:0000256" key="8">
    <source>
        <dbReference type="SAM" id="Phobius"/>
    </source>
</evidence>
<gene>
    <name evidence="12" type="ORF">ESB00_02805</name>
</gene>